<dbReference type="PROSITE" id="PS51625">
    <property type="entry name" value="SAM_MT_TRMB"/>
    <property type="match status" value="1"/>
</dbReference>
<feature type="binding site" evidence="9">
    <location>
        <begin position="274"/>
        <end position="277"/>
    </location>
    <ligand>
        <name>substrate</name>
    </ligand>
</feature>
<dbReference type="OrthoDB" id="9802090at2"/>
<protein>
    <recommendedName>
        <fullName evidence="9">tRNA (guanine-N(7)-)-methyltransferase</fullName>
        <ecNumber evidence="9">2.1.1.33</ecNumber>
    </recommendedName>
    <alternativeName>
        <fullName evidence="9">tRNA (guanine(46)-N(7))-methyltransferase</fullName>
    </alternativeName>
    <alternativeName>
        <fullName evidence="9">tRNA(m7G46)-methyltransferase</fullName>
    </alternativeName>
</protein>
<evidence type="ECO:0000256" key="7">
    <source>
        <dbReference type="ARBA" id="ARBA00060552"/>
    </source>
</evidence>
<evidence type="ECO:0000256" key="5">
    <source>
        <dbReference type="ARBA" id="ARBA00022691"/>
    </source>
</evidence>
<name>A0A424WJP7_ALCXX</name>
<evidence type="ECO:0000256" key="1">
    <source>
        <dbReference type="ARBA" id="ARBA00000142"/>
    </source>
</evidence>
<feature type="binding site" evidence="9">
    <location>
        <position position="203"/>
    </location>
    <ligand>
        <name>S-adenosyl-L-methionine</name>
        <dbReference type="ChEBI" id="CHEBI:59789"/>
    </ligand>
</feature>
<proteinExistence type="inferred from homology"/>
<dbReference type="InterPro" id="IPR003358">
    <property type="entry name" value="tRNA_(Gua-N-7)_MeTrfase_Trmb"/>
</dbReference>
<dbReference type="NCBIfam" id="TIGR00091">
    <property type="entry name" value="tRNA (guanosine(46)-N7)-methyltransferase TrmB"/>
    <property type="match status" value="1"/>
</dbReference>
<keyword evidence="4 9" id="KW-0808">Transferase</keyword>
<dbReference type="FunFam" id="3.40.50.150:FF:000035">
    <property type="entry name" value="tRNA (guanine-N(7)-)-methyltransferase"/>
    <property type="match status" value="1"/>
</dbReference>
<evidence type="ECO:0000256" key="8">
    <source>
        <dbReference type="ARBA" id="ARBA00060767"/>
    </source>
</evidence>
<evidence type="ECO:0000256" key="10">
    <source>
        <dbReference type="SAM" id="MobiDB-lite"/>
    </source>
</evidence>
<dbReference type="InterPro" id="IPR029063">
    <property type="entry name" value="SAM-dependent_MTases_sf"/>
</dbReference>
<comment type="similarity">
    <text evidence="8 9">Belongs to the class I-like SAM-binding methyltransferase superfamily. TrmB family.</text>
</comment>
<evidence type="ECO:0000256" key="2">
    <source>
        <dbReference type="ARBA" id="ARBA00003015"/>
    </source>
</evidence>
<evidence type="ECO:0000313" key="11">
    <source>
        <dbReference type="EMBL" id="RPJ93528.1"/>
    </source>
</evidence>
<feature type="compositionally biased region" description="Low complexity" evidence="10">
    <location>
        <begin position="24"/>
        <end position="51"/>
    </location>
</feature>
<dbReference type="InterPro" id="IPR055361">
    <property type="entry name" value="tRNA_methyltr_TrmB_bact"/>
</dbReference>
<dbReference type="SUPFAM" id="SSF53335">
    <property type="entry name" value="S-adenosyl-L-methionine-dependent methyltransferases"/>
    <property type="match status" value="1"/>
</dbReference>
<feature type="binding site" evidence="9">
    <location>
        <position position="128"/>
    </location>
    <ligand>
        <name>S-adenosyl-L-methionine</name>
        <dbReference type="ChEBI" id="CHEBI:59789"/>
    </ligand>
</feature>
<feature type="binding site" evidence="9">
    <location>
        <position position="239"/>
    </location>
    <ligand>
        <name>substrate</name>
    </ligand>
</feature>
<feature type="binding site" evidence="9">
    <location>
        <position position="207"/>
    </location>
    <ligand>
        <name>substrate</name>
    </ligand>
</feature>
<dbReference type="HAMAP" id="MF_01057">
    <property type="entry name" value="tRNA_methyltr_TrmB"/>
    <property type="match status" value="1"/>
</dbReference>
<dbReference type="Proteomes" id="UP000285324">
    <property type="component" value="Unassembled WGS sequence"/>
</dbReference>
<dbReference type="EC" id="2.1.1.33" evidence="9"/>
<dbReference type="UniPathway" id="UPA00989"/>
<comment type="caution">
    <text evidence="11">The sequence shown here is derived from an EMBL/GenBank/DDBJ whole genome shotgun (WGS) entry which is preliminary data.</text>
</comment>
<dbReference type="Gene3D" id="3.40.50.150">
    <property type="entry name" value="Vaccinia Virus protein VP39"/>
    <property type="match status" value="1"/>
</dbReference>
<keyword evidence="5 9" id="KW-0949">S-adenosyl-L-methionine</keyword>
<comment type="caution">
    <text evidence="9">Lacks conserved residue(s) required for the propagation of feature annotation.</text>
</comment>
<dbReference type="PANTHER" id="PTHR23417">
    <property type="entry name" value="3-DEOXY-D-MANNO-OCTULOSONIC-ACID TRANSFERASE/TRNA GUANINE-N 7 - -METHYLTRANSFERASE"/>
    <property type="match status" value="1"/>
</dbReference>
<dbReference type="Pfam" id="PF02390">
    <property type="entry name" value="Methyltransf_4"/>
    <property type="match status" value="1"/>
</dbReference>
<keyword evidence="6 9" id="KW-0819">tRNA processing</keyword>
<evidence type="ECO:0000313" key="12">
    <source>
        <dbReference type="Proteomes" id="UP000285324"/>
    </source>
</evidence>
<dbReference type="PANTHER" id="PTHR23417:SF14">
    <property type="entry name" value="PENTACOTRIPEPTIDE-REPEAT REGION OF PRORP DOMAIN-CONTAINING PROTEIN"/>
    <property type="match status" value="1"/>
</dbReference>
<dbReference type="EMBL" id="QVXO01000002">
    <property type="protein sequence ID" value="RPJ93528.1"/>
    <property type="molecule type" value="Genomic_DNA"/>
</dbReference>
<evidence type="ECO:0000256" key="3">
    <source>
        <dbReference type="ARBA" id="ARBA00022603"/>
    </source>
</evidence>
<evidence type="ECO:0000256" key="6">
    <source>
        <dbReference type="ARBA" id="ARBA00022694"/>
    </source>
</evidence>
<organism evidence="11 12">
    <name type="scientific">Alcaligenes xylosoxydans xylosoxydans</name>
    <name type="common">Achromobacter xylosoxidans</name>
    <dbReference type="NCBI Taxonomy" id="85698"/>
    <lineage>
        <taxon>Bacteria</taxon>
        <taxon>Pseudomonadati</taxon>
        <taxon>Pseudomonadota</taxon>
        <taxon>Betaproteobacteria</taxon>
        <taxon>Burkholderiales</taxon>
        <taxon>Alcaligenaceae</taxon>
        <taxon>Achromobacter</taxon>
    </lineage>
</organism>
<keyword evidence="3 9" id="KW-0489">Methyltransferase</keyword>
<comment type="catalytic activity">
    <reaction evidence="1 9">
        <text>guanosine(46) in tRNA + S-adenosyl-L-methionine = N(7)-methylguanosine(46) in tRNA + S-adenosyl-L-homocysteine</text>
        <dbReference type="Rhea" id="RHEA:42708"/>
        <dbReference type="Rhea" id="RHEA-COMP:10188"/>
        <dbReference type="Rhea" id="RHEA-COMP:10189"/>
        <dbReference type="ChEBI" id="CHEBI:57856"/>
        <dbReference type="ChEBI" id="CHEBI:59789"/>
        <dbReference type="ChEBI" id="CHEBI:74269"/>
        <dbReference type="ChEBI" id="CHEBI:74480"/>
        <dbReference type="EC" id="2.1.1.33"/>
    </reaction>
</comment>
<comment type="function">
    <text evidence="2 9">Catalyzes the formation of N(7)-methylguanine at position 46 (m7G46) in tRNA.</text>
</comment>
<feature type="region of interest" description="Disordered" evidence="10">
    <location>
        <begin position="1"/>
        <end position="77"/>
    </location>
</feature>
<evidence type="ECO:0000256" key="9">
    <source>
        <dbReference type="HAMAP-Rule" id="MF_01057"/>
    </source>
</evidence>
<sequence>MCPQFSASGRQRRAGPATTIRAMNTNTPENNPAAASAPAAASTPATPGGEPSATAVSPETQAALASTAHAPNSPGATHIRSFVHRRGHITQGQLAALERLMGQWSIPYAPRRLDPAAAFGRQAPTVLEIGFGMGETTEKIALARPGDNFLGVEVFNAGVGSLLRRIEDSSIPNLRIIQHDAVEVVRDMIAPDSLAGVHIYFPDPWPKKRHHKRRLIQPAFISLLASRIAPGGYIHCATDWEDYAVQMLEVLGNEPQLANTADGYAPRPDYRPLTKFENRGLRLGHGVWDLIFKRVA</sequence>
<dbReference type="AlphaFoldDB" id="A0A424WJP7"/>
<feature type="compositionally biased region" description="Polar residues" evidence="10">
    <location>
        <begin position="54"/>
        <end position="64"/>
    </location>
</feature>
<dbReference type="GO" id="GO:0008176">
    <property type="term" value="F:tRNA (guanine(46)-N7)-methyltransferase activity"/>
    <property type="evidence" value="ECO:0007669"/>
    <property type="project" value="UniProtKB-UniRule"/>
</dbReference>
<reference evidence="11 12" key="1">
    <citation type="submission" date="2018-08" db="EMBL/GenBank/DDBJ databases">
        <title>Achromobacter xylosoxidans Genome sequencing and assembly.</title>
        <authorList>
            <person name="Wang R."/>
            <person name="Rensing C."/>
            <person name="Li Y."/>
        </authorList>
    </citation>
    <scope>NUCLEOTIDE SEQUENCE [LARGE SCALE GENOMIC DNA]</scope>
    <source>
        <strain evidence="11 12">GD003A</strain>
    </source>
</reference>
<accession>A0A424WJP7</accession>
<feature type="binding site" evidence="9">
    <location>
        <position position="153"/>
    </location>
    <ligand>
        <name>S-adenosyl-L-methionine</name>
        <dbReference type="ChEBI" id="CHEBI:59789"/>
    </ligand>
</feature>
<evidence type="ECO:0000256" key="4">
    <source>
        <dbReference type="ARBA" id="ARBA00022679"/>
    </source>
</evidence>
<feature type="binding site" evidence="9">
    <location>
        <position position="180"/>
    </location>
    <ligand>
        <name>S-adenosyl-L-methionine</name>
        <dbReference type="ChEBI" id="CHEBI:59789"/>
    </ligand>
</feature>
<dbReference type="GO" id="GO:0043527">
    <property type="term" value="C:tRNA methyltransferase complex"/>
    <property type="evidence" value="ECO:0007669"/>
    <property type="project" value="TreeGrafter"/>
</dbReference>
<comment type="pathway">
    <text evidence="7 9">tRNA modification; N(7)-methylguanine-tRNA biosynthesis.</text>
</comment>
<gene>
    <name evidence="9 11" type="primary">trmB</name>
    <name evidence="11" type="ORF">DY367_01870</name>
</gene>